<sequence length="115" mass="12804">MGQVPRLQMTTKSDIEPGRIRGPPAKSRVLMSGMMQNQGFVITKIEMRQYVERTDEKLGDYSLLTAVVDTDRGSVEMKYDEGFRGPDAFDSAVTMLLQYVGLSALINRALIALSE</sequence>
<gene>
    <name evidence="2" type="ORF">NVIE_007450</name>
</gene>
<name>A0A060HN28_9ARCH</name>
<evidence type="ECO:0000313" key="2">
    <source>
        <dbReference type="EMBL" id="AIC14956.1"/>
    </source>
</evidence>
<dbReference type="AlphaFoldDB" id="A0A060HN28"/>
<feature type="region of interest" description="Disordered" evidence="1">
    <location>
        <begin position="1"/>
        <end position="23"/>
    </location>
</feature>
<organism evidence="2 3">
    <name type="scientific">Nitrososphaera viennensis EN76</name>
    <dbReference type="NCBI Taxonomy" id="926571"/>
    <lineage>
        <taxon>Archaea</taxon>
        <taxon>Nitrososphaerota</taxon>
        <taxon>Nitrososphaeria</taxon>
        <taxon>Nitrososphaerales</taxon>
        <taxon>Nitrososphaeraceae</taxon>
        <taxon>Nitrososphaera</taxon>
    </lineage>
</organism>
<dbReference type="Proteomes" id="UP000027093">
    <property type="component" value="Chromosome"/>
</dbReference>
<evidence type="ECO:0000256" key="1">
    <source>
        <dbReference type="SAM" id="MobiDB-lite"/>
    </source>
</evidence>
<dbReference type="HOGENOM" id="CLU_152985_0_0_2"/>
<reference evidence="2 3" key="1">
    <citation type="journal article" date="2014" name="Int. J. Syst. Evol. Microbiol.">
        <title>Nitrososphaera viennensis gen. nov., sp. nov., an aerobic and mesophilic, ammonia-oxidizing archaeon from soil and a member of the archaeal phylum Thaumarchaeota.</title>
        <authorList>
            <person name="Stieglmeier M."/>
            <person name="Klingl A."/>
            <person name="Alves R.J."/>
            <person name="Rittmann S.K."/>
            <person name="Melcher M."/>
            <person name="Leisch N."/>
            <person name="Schleper C."/>
        </authorList>
    </citation>
    <scope>NUCLEOTIDE SEQUENCE [LARGE SCALE GENOMIC DNA]</scope>
    <source>
        <strain evidence="2">EN76</strain>
    </source>
</reference>
<keyword evidence="3" id="KW-1185">Reference proteome</keyword>
<dbReference type="STRING" id="926571.NVIE_007450"/>
<accession>A0A060HN28</accession>
<proteinExistence type="predicted"/>
<protein>
    <submittedName>
        <fullName evidence="2">Uncharacterized protein</fullName>
    </submittedName>
</protein>
<evidence type="ECO:0000313" key="3">
    <source>
        <dbReference type="Proteomes" id="UP000027093"/>
    </source>
</evidence>
<dbReference type="KEGG" id="nvn:NVIE_007450"/>
<dbReference type="EMBL" id="CP007536">
    <property type="protein sequence ID" value="AIC14956.1"/>
    <property type="molecule type" value="Genomic_DNA"/>
</dbReference>